<evidence type="ECO:0000313" key="3">
    <source>
        <dbReference type="Proteomes" id="UP000182725"/>
    </source>
</evidence>
<gene>
    <name evidence="2" type="ORF">SAMN04489740_1383</name>
</gene>
<dbReference type="PANTHER" id="PTHR42951">
    <property type="entry name" value="METALLO-BETA-LACTAMASE DOMAIN-CONTAINING"/>
    <property type="match status" value="1"/>
</dbReference>
<organism evidence="2 3">
    <name type="scientific">Arthrobacter alpinus</name>
    <dbReference type="NCBI Taxonomy" id="656366"/>
    <lineage>
        <taxon>Bacteria</taxon>
        <taxon>Bacillati</taxon>
        <taxon>Actinomycetota</taxon>
        <taxon>Actinomycetes</taxon>
        <taxon>Micrococcales</taxon>
        <taxon>Micrococcaceae</taxon>
        <taxon>Arthrobacter</taxon>
    </lineage>
</organism>
<dbReference type="EMBL" id="FNTV01000001">
    <property type="protein sequence ID" value="SEE42712.1"/>
    <property type="molecule type" value="Genomic_DNA"/>
</dbReference>
<feature type="domain" description="Metallo-beta-lactamase" evidence="1">
    <location>
        <begin position="70"/>
        <end position="261"/>
    </location>
</feature>
<dbReference type="AlphaFoldDB" id="A0A1H5IR76"/>
<dbReference type="SUPFAM" id="SSF56281">
    <property type="entry name" value="Metallo-hydrolase/oxidoreductase"/>
    <property type="match status" value="1"/>
</dbReference>
<proteinExistence type="predicted"/>
<name>A0A1H5IR76_9MICC</name>
<dbReference type="Proteomes" id="UP000182725">
    <property type="component" value="Unassembled WGS sequence"/>
</dbReference>
<protein>
    <submittedName>
        <fullName evidence="2">Glyoxylase, beta-lactamase superfamily II</fullName>
    </submittedName>
</protein>
<dbReference type="CDD" id="cd16282">
    <property type="entry name" value="metallo-hydrolase-like_MBL-fold"/>
    <property type="match status" value="1"/>
</dbReference>
<dbReference type="InterPro" id="IPR050855">
    <property type="entry name" value="NDM-1-like"/>
</dbReference>
<sequence>MAPPFWGKLPVSRALVGNSNRPHTQRYSRLWNLSLYRATTDSLSGRSTVRSMSWAEAASGIFVKPFGSDEMNVIAIVGPTGVTVVDTGGSPAEAHEIVTELKKRFGMPIIGAINTHAHYDHCFGNAVFEANGVPVMGHHRIPAHFGAFEGPRLDAWRADPTLEPDKDWAGVVLAQPSVLIHQPMEFTAGGRVITCLPIAQGHTDTDLAIHVPDARVWMLGDVIEEAGPPMFGSGSWPLDWATSLEELLLKVCPTDVIVPGHGQVVDREFAIRQARALAAVAQAIRGAWTAGVGIEDALDAVQLPWPKWMLRSAIEQGFSQLAAEHPTVEG</sequence>
<dbReference type="InterPro" id="IPR036866">
    <property type="entry name" value="RibonucZ/Hydroxyglut_hydro"/>
</dbReference>
<evidence type="ECO:0000313" key="2">
    <source>
        <dbReference type="EMBL" id="SEE42712.1"/>
    </source>
</evidence>
<dbReference type="Pfam" id="PF00753">
    <property type="entry name" value="Lactamase_B"/>
    <property type="match status" value="1"/>
</dbReference>
<accession>A0A1H5IR76</accession>
<evidence type="ECO:0000259" key="1">
    <source>
        <dbReference type="SMART" id="SM00849"/>
    </source>
</evidence>
<reference evidence="2 3" key="1">
    <citation type="submission" date="2016-10" db="EMBL/GenBank/DDBJ databases">
        <authorList>
            <person name="de Groot N.N."/>
        </authorList>
    </citation>
    <scope>NUCLEOTIDE SEQUENCE [LARGE SCALE GENOMIC DNA]</scope>
    <source>
        <strain evidence="2 3">DSM 22274</strain>
    </source>
</reference>
<dbReference type="SMART" id="SM00849">
    <property type="entry name" value="Lactamase_B"/>
    <property type="match status" value="1"/>
</dbReference>
<dbReference type="PANTHER" id="PTHR42951:SF4">
    <property type="entry name" value="ACYL-COENZYME A THIOESTERASE MBLAC2"/>
    <property type="match status" value="1"/>
</dbReference>
<dbReference type="InterPro" id="IPR001279">
    <property type="entry name" value="Metallo-B-lactamas"/>
</dbReference>
<dbReference type="Gene3D" id="3.60.15.10">
    <property type="entry name" value="Ribonuclease Z/Hydroxyacylglutathione hydrolase-like"/>
    <property type="match status" value="1"/>
</dbReference>